<proteinExistence type="predicted"/>
<organism evidence="1 2">
    <name type="scientific">Rhodopirellula baltica SH28</name>
    <dbReference type="NCBI Taxonomy" id="993517"/>
    <lineage>
        <taxon>Bacteria</taxon>
        <taxon>Pseudomonadati</taxon>
        <taxon>Planctomycetota</taxon>
        <taxon>Planctomycetia</taxon>
        <taxon>Pirellulales</taxon>
        <taxon>Pirellulaceae</taxon>
        <taxon>Rhodopirellula</taxon>
    </lineage>
</organism>
<name>K5DFB9_RHOBT</name>
<evidence type="ECO:0000313" key="1">
    <source>
        <dbReference type="EMBL" id="EKK01524.1"/>
    </source>
</evidence>
<sequence length="63" mass="7441">MCHLYSISELTIRRHTHFSMSPRRMHDHLSSLRIATNCPRVCMDDQYLTARHIITCTGMKRLP</sequence>
<comment type="caution">
    <text evidence="1">The sequence shown here is derived from an EMBL/GenBank/DDBJ whole genome shotgun (WGS) entry which is preliminary data.</text>
</comment>
<accession>K5DFB9</accession>
<protein>
    <submittedName>
        <fullName evidence="1">Uncharacterized protein</fullName>
    </submittedName>
</protein>
<dbReference type="Proteomes" id="UP000007993">
    <property type="component" value="Unassembled WGS sequence"/>
</dbReference>
<evidence type="ECO:0000313" key="2">
    <source>
        <dbReference type="Proteomes" id="UP000007993"/>
    </source>
</evidence>
<reference evidence="1 2" key="1">
    <citation type="journal article" date="2013" name="Mar. Genomics">
        <title>Expression of sulfatases in Rhodopirellula baltica and the diversity of sulfatases in the genus Rhodopirellula.</title>
        <authorList>
            <person name="Wegner C.E."/>
            <person name="Richter-Heitmann T."/>
            <person name="Klindworth A."/>
            <person name="Klockow C."/>
            <person name="Richter M."/>
            <person name="Achstetter T."/>
            <person name="Glockner F.O."/>
            <person name="Harder J."/>
        </authorList>
    </citation>
    <scope>NUCLEOTIDE SEQUENCE [LARGE SCALE GENOMIC DNA]</scope>
    <source>
        <strain evidence="1 2">SH28</strain>
    </source>
</reference>
<dbReference type="EMBL" id="AMCW01000094">
    <property type="protein sequence ID" value="EKK01524.1"/>
    <property type="molecule type" value="Genomic_DNA"/>
</dbReference>
<gene>
    <name evidence="1" type="ORF">RBSH_03190</name>
</gene>
<dbReference type="AlphaFoldDB" id="K5DFB9"/>